<dbReference type="EMBL" id="CP014035">
    <property type="protein sequence ID" value="AMF95847.1"/>
    <property type="molecule type" value="Genomic_DNA"/>
</dbReference>
<dbReference type="AlphaFoldDB" id="A0AAX2LWP7"/>
<dbReference type="Proteomes" id="UP000057088">
    <property type="component" value="Chromosome 2"/>
</dbReference>
<dbReference type="RefSeq" id="WP_061057120.1">
    <property type="nucleotide sequence ID" value="NZ_CABLBX010000015.1"/>
</dbReference>
<protein>
    <submittedName>
        <fullName evidence="3">ATPase</fullName>
    </submittedName>
</protein>
<reference evidence="4" key="1">
    <citation type="submission" date="2015-12" db="EMBL/GenBank/DDBJ databases">
        <title>FDA dAtabase for Regulatory Grade micrObial Sequences (FDA-ARGOS): Supporting development and validation of Infectious Disease Dx tests.</title>
        <authorList>
            <person name="Hoffmann M."/>
            <person name="Allard M."/>
            <person name="Evans P."/>
            <person name="Brown E."/>
            <person name="Tallon L.J."/>
            <person name="Sadzewicz L."/>
            <person name="Sengamalay N."/>
            <person name="Ott S."/>
            <person name="Godinez A."/>
            <person name="Nagaraj S."/>
            <person name="Vyas G."/>
            <person name="Aluvathingal J."/>
            <person name="Nadendla S."/>
            <person name="Geyer C."/>
            <person name="Sichtig H."/>
        </authorList>
    </citation>
    <scope>NUCLEOTIDE SEQUENCE [LARGE SCALE GENOMIC DNA]</scope>
    <source>
        <strain evidence="4">ATCC 33809</strain>
    </source>
</reference>
<feature type="domain" description="Diphthamide synthase" evidence="1">
    <location>
        <begin position="3"/>
        <end position="212"/>
    </location>
</feature>
<name>A0AAX2LWP7_VIBFL</name>
<gene>
    <name evidence="2" type="ORF">AL536_21120</name>
    <name evidence="3" type="ORF">NCTC11327_02992</name>
</gene>
<evidence type="ECO:0000313" key="2">
    <source>
        <dbReference type="EMBL" id="AMF95847.1"/>
    </source>
</evidence>
<dbReference type="EMBL" id="UHIP01000001">
    <property type="protein sequence ID" value="SUP30808.1"/>
    <property type="molecule type" value="Genomic_DNA"/>
</dbReference>
<dbReference type="Gene3D" id="3.90.1490.10">
    <property type="entry name" value="putative n-type atp pyrophosphatase, domain 2"/>
    <property type="match status" value="1"/>
</dbReference>
<dbReference type="KEGG" id="vfl:AL536_21120"/>
<evidence type="ECO:0000259" key="1">
    <source>
        <dbReference type="Pfam" id="PF01902"/>
    </source>
</evidence>
<dbReference type="SUPFAM" id="SSF52402">
    <property type="entry name" value="Adenine nucleotide alpha hydrolases-like"/>
    <property type="match status" value="1"/>
</dbReference>
<organism evidence="3 5">
    <name type="scientific">Vibrio fluvialis</name>
    <dbReference type="NCBI Taxonomy" id="676"/>
    <lineage>
        <taxon>Bacteria</taxon>
        <taxon>Pseudomonadati</taxon>
        <taxon>Pseudomonadota</taxon>
        <taxon>Gammaproteobacteria</taxon>
        <taxon>Vibrionales</taxon>
        <taxon>Vibrionaceae</taxon>
        <taxon>Vibrio</taxon>
    </lineage>
</organism>
<dbReference type="GeneID" id="29386478"/>
<dbReference type="InterPro" id="IPR002761">
    <property type="entry name" value="Diphthami_syn_dom"/>
</dbReference>
<dbReference type="Proteomes" id="UP000254626">
    <property type="component" value="Unassembled WGS sequence"/>
</dbReference>
<sequence>MKKVIVSWSSGKDSTLTLLRLQEDPRYEVVGLYTTYVADEVPFQATPLNVVEMQAEALGLPLVKIALPEVFPSNPVYQSLIVDGIKRCGLSVEAVAFGDMFCNGIAEYRKSYIEPAGWECVLPLLGEDSSALAQEIVARGIVTLVVTTDGQALDASYCGQWYSTEFIQSLPENVDPCGEDGEFHTLVTFAPGFRQPIQLTLTHVQRGERFCHQRYQASLEEIEQ</sequence>
<dbReference type="InterPro" id="IPR014729">
    <property type="entry name" value="Rossmann-like_a/b/a_fold"/>
</dbReference>
<reference evidence="3 5" key="3">
    <citation type="submission" date="2018-06" db="EMBL/GenBank/DDBJ databases">
        <authorList>
            <consortium name="Pathogen Informatics"/>
            <person name="Doyle S."/>
        </authorList>
    </citation>
    <scope>NUCLEOTIDE SEQUENCE [LARGE SCALE GENOMIC DNA]</scope>
    <source>
        <strain evidence="3 5">NCTC11327</strain>
    </source>
</reference>
<proteinExistence type="predicted"/>
<evidence type="ECO:0000313" key="3">
    <source>
        <dbReference type="EMBL" id="SUP30808.1"/>
    </source>
</evidence>
<dbReference type="Pfam" id="PF01902">
    <property type="entry name" value="Diphthami_syn_2"/>
    <property type="match status" value="1"/>
</dbReference>
<reference evidence="2" key="2">
    <citation type="submission" date="2018-01" db="EMBL/GenBank/DDBJ databases">
        <title>FDA dAtabase for Regulatory Grade micrObial Sequences (FDA-ARGOS): Supporting development and validation of Infectious Disease Dx tests.</title>
        <authorList>
            <person name="Hoffmann M."/>
            <person name="Allard M."/>
            <person name="Evans P."/>
            <person name="Brown E."/>
            <person name="Tallon L."/>
            <person name="Sadzewicz L."/>
            <person name="Sengamalay N."/>
            <person name="Ott S."/>
            <person name="Godinez A."/>
            <person name="Nagaraj S."/>
            <person name="Vyas G."/>
            <person name="Aluvathingal J."/>
            <person name="Nadendla S."/>
            <person name="Geyer C."/>
            <person name="Sichtig H."/>
        </authorList>
    </citation>
    <scope>NUCLEOTIDE SEQUENCE</scope>
    <source>
        <strain evidence="2">ATCC 33809</strain>
    </source>
</reference>
<keyword evidence="4" id="KW-1185">Reference proteome</keyword>
<dbReference type="Gene3D" id="3.40.50.620">
    <property type="entry name" value="HUPs"/>
    <property type="match status" value="1"/>
</dbReference>
<accession>A0AAX2LWP7</accession>
<evidence type="ECO:0000313" key="5">
    <source>
        <dbReference type="Proteomes" id="UP000254626"/>
    </source>
</evidence>
<evidence type="ECO:0000313" key="4">
    <source>
        <dbReference type="Proteomes" id="UP000057088"/>
    </source>
</evidence>